<dbReference type="RefSeq" id="WP_268264157.1">
    <property type="nucleotide sequence ID" value="NZ_JALQCW010000002.1"/>
</dbReference>
<dbReference type="AlphaFoldDB" id="A0A9X2C347"/>
<evidence type="ECO:0000313" key="1">
    <source>
        <dbReference type="EMBL" id="MCK9796296.1"/>
    </source>
</evidence>
<reference evidence="1 2" key="2">
    <citation type="journal article" date="2023" name="Plant Pathol.">
        <title>Dismantling and reorganizing Pseudomonas marginalis sensu#lato.</title>
        <authorList>
            <person name="Sawada H."/>
            <person name="Fujikawa T."/>
            <person name="Satou M."/>
        </authorList>
    </citation>
    <scope>NUCLEOTIDE SEQUENCE [LARGE SCALE GENOMIC DNA]</scope>
    <source>
        <strain evidence="1 2">MAFF 302030</strain>
    </source>
</reference>
<comment type="caution">
    <text evidence="1">The sequence shown here is derived from an EMBL/GenBank/DDBJ whole genome shotgun (WGS) entry which is preliminary data.</text>
</comment>
<dbReference type="Proteomes" id="UP001155059">
    <property type="component" value="Unassembled WGS sequence"/>
</dbReference>
<sequence>MEKNFLVEDNVCVQSGFEQYDLHNCFSLVEVLVGTYDCSAMLRFKSNDYHAINPNINLVMVFLCIDYLDMISGVLKGTLMDVEELGYKSPDDFDHDWLVAECKSNKEFHFFIRLIGDEYIRVHAKSAELRIE</sequence>
<name>A0A9X2C347_9PSED</name>
<protein>
    <submittedName>
        <fullName evidence="1">Uncharacterized protein</fullName>
    </submittedName>
</protein>
<gene>
    <name evidence="1" type="ORF">M1B34_00660</name>
</gene>
<dbReference type="EMBL" id="JALQCW010000002">
    <property type="protein sequence ID" value="MCK9796296.1"/>
    <property type="molecule type" value="Genomic_DNA"/>
</dbReference>
<proteinExistence type="predicted"/>
<reference evidence="1 2" key="1">
    <citation type="journal article" date="2022" name="Int. J. Syst. Evol. Microbiol.">
        <title>Pseudomonas aegrilactucae sp. nov. and Pseudomonas morbosilactucae sp. nov., pathogens causing bacterial rot of lettuce in Japan.</title>
        <authorList>
            <person name="Sawada H."/>
            <person name="Fujikawa T."/>
            <person name="Satou M."/>
        </authorList>
    </citation>
    <scope>NUCLEOTIDE SEQUENCE [LARGE SCALE GENOMIC DNA]</scope>
    <source>
        <strain evidence="1 2">MAFF 302030</strain>
    </source>
</reference>
<evidence type="ECO:0000313" key="2">
    <source>
        <dbReference type="Proteomes" id="UP001155059"/>
    </source>
</evidence>
<organism evidence="1 2">
    <name type="scientific">Pseudomonas morbosilactucae</name>
    <dbReference type="NCBI Taxonomy" id="2938197"/>
    <lineage>
        <taxon>Bacteria</taxon>
        <taxon>Pseudomonadati</taxon>
        <taxon>Pseudomonadota</taxon>
        <taxon>Gammaproteobacteria</taxon>
        <taxon>Pseudomonadales</taxon>
        <taxon>Pseudomonadaceae</taxon>
        <taxon>Pseudomonas</taxon>
    </lineage>
</organism>
<accession>A0A9X2C347</accession>